<accession>A0A268P2V5</accession>
<dbReference type="Pfam" id="PF07315">
    <property type="entry name" value="DUF1462"/>
    <property type="match status" value="1"/>
</dbReference>
<dbReference type="PIRSF" id="PIRSF010603">
    <property type="entry name" value="UCP010603"/>
    <property type="match status" value="1"/>
</dbReference>
<sequence>MAKSIMFTIYGAKQKCASCVHLPSALDTKEWLEAALIRKFPQAPLEFHYVDIDEPQSSDEKQRLAAAILNEEYFYPLVVLNGEVVAEGNPNLKMIAEKVEAILA</sequence>
<gene>
    <name evidence="1" type="ORF">CHH72_06165</name>
</gene>
<dbReference type="InterPro" id="IPR038218">
    <property type="entry name" value="YuzD-like_sp"/>
</dbReference>
<proteinExistence type="predicted"/>
<dbReference type="EMBL" id="NPCC01000006">
    <property type="protein sequence ID" value="PAE89839.1"/>
    <property type="molecule type" value="Genomic_DNA"/>
</dbReference>
<comment type="caution">
    <text evidence="1">The sequence shown here is derived from an EMBL/GenBank/DDBJ whole genome shotgun (WGS) entry which is preliminary data.</text>
</comment>
<organism evidence="1 2">
    <name type="scientific">Shouchella clausii</name>
    <name type="common">Alkalihalobacillus clausii</name>
    <dbReference type="NCBI Taxonomy" id="79880"/>
    <lineage>
        <taxon>Bacteria</taxon>
        <taxon>Bacillati</taxon>
        <taxon>Bacillota</taxon>
        <taxon>Bacilli</taxon>
        <taxon>Bacillales</taxon>
        <taxon>Bacillaceae</taxon>
        <taxon>Shouchella</taxon>
    </lineage>
</organism>
<dbReference type="AlphaFoldDB" id="A0A268P2V5"/>
<name>A0A268P2V5_SHOCL</name>
<dbReference type="InterPro" id="IPR036249">
    <property type="entry name" value="Thioredoxin-like_sf"/>
</dbReference>
<protein>
    <submittedName>
        <fullName evidence="1">DUF1462 domain-containing protein</fullName>
    </submittedName>
</protein>
<dbReference type="Proteomes" id="UP000216207">
    <property type="component" value="Unassembled WGS sequence"/>
</dbReference>
<dbReference type="SUPFAM" id="SSF52833">
    <property type="entry name" value="Thioredoxin-like"/>
    <property type="match status" value="1"/>
</dbReference>
<evidence type="ECO:0000313" key="2">
    <source>
        <dbReference type="Proteomes" id="UP000216207"/>
    </source>
</evidence>
<dbReference type="Gene3D" id="3.40.30.30">
    <property type="entry name" value="Hypothetical protein sa0798"/>
    <property type="match status" value="1"/>
</dbReference>
<evidence type="ECO:0000313" key="1">
    <source>
        <dbReference type="EMBL" id="PAE89839.1"/>
    </source>
</evidence>
<reference evidence="1 2" key="1">
    <citation type="submission" date="2017-07" db="EMBL/GenBank/DDBJ databases">
        <title>Isolation and whole genome analysis of endospore-forming bacteria from heroin.</title>
        <authorList>
            <person name="Kalinowski J."/>
            <person name="Ahrens B."/>
            <person name="Al-Dilaimi A."/>
            <person name="Winkler A."/>
            <person name="Wibberg D."/>
            <person name="Schleenbecker U."/>
            <person name="Ruckert C."/>
            <person name="Wolfel R."/>
            <person name="Grass G."/>
        </authorList>
    </citation>
    <scope>NUCLEOTIDE SEQUENCE [LARGE SCALE GENOMIC DNA]</scope>
    <source>
        <strain evidence="1 2">7539</strain>
    </source>
</reference>
<dbReference type="RefSeq" id="WP_011247780.1">
    <property type="nucleotide sequence ID" value="NZ_BOQS01000017.1"/>
</dbReference>
<dbReference type="OMA" id="KDTYEWL"/>
<dbReference type="InterPro" id="IPR009190">
    <property type="entry name" value="DUF1462"/>
</dbReference>